<dbReference type="EMBL" id="RHPJ01000002">
    <property type="protein sequence ID" value="TGO05112.1"/>
    <property type="molecule type" value="Genomic_DNA"/>
</dbReference>
<dbReference type="CDD" id="cd05829">
    <property type="entry name" value="Sortase_F"/>
    <property type="match status" value="1"/>
</dbReference>
<dbReference type="PROSITE" id="PS51257">
    <property type="entry name" value="PROKAR_LIPOPROTEIN"/>
    <property type="match status" value="1"/>
</dbReference>
<gene>
    <name evidence="4" type="ORF">SERN_1116</name>
</gene>
<keyword evidence="3" id="KW-0732">Signal</keyword>
<keyword evidence="5" id="KW-1185">Reference proteome</keyword>
<reference evidence="4 5" key="1">
    <citation type="submission" date="2018-11" db="EMBL/GenBank/DDBJ databases">
        <title>Complete genome sequencing of the Actinobacteria Serinibacter sp. K3-2.</title>
        <authorList>
            <person name="Rakitin A.L."/>
            <person name="Beletsky A.V."/>
            <person name="Mardanov A.V."/>
            <person name="Ravin N.V."/>
            <person name="Gromova A.S."/>
            <person name="Filippova S.N."/>
            <person name="Gal'Chenko V.F."/>
        </authorList>
    </citation>
    <scope>NUCLEOTIDE SEQUENCE [LARGE SCALE GENOMIC DNA]</scope>
    <source>
        <strain evidence="4 5">K3-2</strain>
    </source>
</reference>
<dbReference type="OrthoDB" id="525039at2"/>
<comment type="caution">
    <text evidence="4">The sequence shown here is derived from an EMBL/GenBank/DDBJ whole genome shotgun (WGS) entry which is preliminary data.</text>
</comment>
<dbReference type="InterPro" id="IPR023365">
    <property type="entry name" value="Sortase_dom-sf"/>
</dbReference>
<sequence length="249" mass="24614">MIRRTSAPSARALVARAVGASLTVAVAVALAACGGGAPNEGDGAPPSSPSPSPDASAPPETGAPAADADSGGAGAPAPAAPSPPADIPIVDATGVVAPAALGTPPTGVRLDDLDLDMPVLPVGIAADGQTEVPGDANDAGWYRFGPGAGSDRGATVILAHAGTEETPRGPFSRLKDVDLGAAVSVTDDAGVEHAYVVTDVEVLEKATLDLTPYFVRDGDPRLVLITCGGQWDEEANSYRSNVVVTAVPA</sequence>
<feature type="region of interest" description="Disordered" evidence="2">
    <location>
        <begin position="35"/>
        <end position="86"/>
    </location>
</feature>
<dbReference type="InterPro" id="IPR042001">
    <property type="entry name" value="Sortase_F"/>
</dbReference>
<organism evidence="4 5">
    <name type="scientific">Serinibacter arcticus</name>
    <dbReference type="NCBI Taxonomy" id="1655435"/>
    <lineage>
        <taxon>Bacteria</taxon>
        <taxon>Bacillati</taxon>
        <taxon>Actinomycetota</taxon>
        <taxon>Actinomycetes</taxon>
        <taxon>Micrococcales</taxon>
        <taxon>Beutenbergiaceae</taxon>
        <taxon>Serinibacter</taxon>
    </lineage>
</organism>
<accession>A0A4Z1E2Z9</accession>
<evidence type="ECO:0000256" key="2">
    <source>
        <dbReference type="SAM" id="MobiDB-lite"/>
    </source>
</evidence>
<dbReference type="SUPFAM" id="SSF63817">
    <property type="entry name" value="Sortase"/>
    <property type="match status" value="1"/>
</dbReference>
<dbReference type="RefSeq" id="WP_135849164.1">
    <property type="nucleotide sequence ID" value="NZ_RHPJ01000002.1"/>
</dbReference>
<proteinExistence type="predicted"/>
<feature type="compositionally biased region" description="Low complexity" evidence="2">
    <location>
        <begin position="53"/>
        <end position="70"/>
    </location>
</feature>
<evidence type="ECO:0000256" key="3">
    <source>
        <dbReference type="SAM" id="SignalP"/>
    </source>
</evidence>
<feature type="signal peptide" evidence="3">
    <location>
        <begin position="1"/>
        <end position="31"/>
    </location>
</feature>
<keyword evidence="1" id="KW-0378">Hydrolase</keyword>
<evidence type="ECO:0000256" key="1">
    <source>
        <dbReference type="ARBA" id="ARBA00022801"/>
    </source>
</evidence>
<dbReference type="InterPro" id="IPR005754">
    <property type="entry name" value="Sortase"/>
</dbReference>
<dbReference type="Gene3D" id="2.40.260.10">
    <property type="entry name" value="Sortase"/>
    <property type="match status" value="1"/>
</dbReference>
<dbReference type="Proteomes" id="UP000297318">
    <property type="component" value="Unassembled WGS sequence"/>
</dbReference>
<dbReference type="GO" id="GO:0016787">
    <property type="term" value="F:hydrolase activity"/>
    <property type="evidence" value="ECO:0007669"/>
    <property type="project" value="UniProtKB-KW"/>
</dbReference>
<name>A0A4Z1E2Z9_9MICO</name>
<evidence type="ECO:0000313" key="4">
    <source>
        <dbReference type="EMBL" id="TGO05112.1"/>
    </source>
</evidence>
<dbReference type="AlphaFoldDB" id="A0A4Z1E2Z9"/>
<dbReference type="Pfam" id="PF04203">
    <property type="entry name" value="Sortase"/>
    <property type="match status" value="1"/>
</dbReference>
<feature type="chain" id="PRO_5021452564" evidence="3">
    <location>
        <begin position="32"/>
        <end position="249"/>
    </location>
</feature>
<protein>
    <submittedName>
        <fullName evidence="4">Putative secreted protein</fullName>
    </submittedName>
</protein>
<evidence type="ECO:0000313" key="5">
    <source>
        <dbReference type="Proteomes" id="UP000297318"/>
    </source>
</evidence>